<dbReference type="EMBL" id="AP012603">
    <property type="protein sequence ID" value="BAM91438.1"/>
    <property type="molecule type" value="Genomic_DNA"/>
</dbReference>
<evidence type="ECO:0000256" key="1">
    <source>
        <dbReference type="SAM" id="MobiDB-lite"/>
    </source>
</evidence>
<dbReference type="HOGENOM" id="CLU_2354281_0_0_5"/>
<reference evidence="2 3" key="1">
    <citation type="journal article" date="2013" name="Appl. Environ. Microbiol.">
        <title>Genome analysis suggests that the soil oligotrophic bacterium Agromonas oligotrophica (Bradyrhizobium oligotrophicum) is a nitrogen-fixing symbiont of Aeschynomene indica.</title>
        <authorList>
            <person name="Okubo T."/>
            <person name="Fukushima S."/>
            <person name="Itakura M."/>
            <person name="Oshima K."/>
            <person name="Longtonglang A."/>
            <person name="Teaumroong N."/>
            <person name="Mitsui H."/>
            <person name="Hattori M."/>
            <person name="Hattori R."/>
            <person name="Hattori T."/>
            <person name="Minamisawa K."/>
        </authorList>
    </citation>
    <scope>NUCLEOTIDE SEQUENCE [LARGE SCALE GENOMIC DNA]</scope>
    <source>
        <strain evidence="2 3">S58</strain>
    </source>
</reference>
<evidence type="ECO:0000313" key="3">
    <source>
        <dbReference type="Proteomes" id="UP000011841"/>
    </source>
</evidence>
<accession>M4ZC49</accession>
<proteinExistence type="predicted"/>
<dbReference type="KEGG" id="aol:S58_54600"/>
<keyword evidence="3" id="KW-1185">Reference proteome</keyword>
<evidence type="ECO:0000313" key="2">
    <source>
        <dbReference type="EMBL" id="BAM91438.1"/>
    </source>
</evidence>
<gene>
    <name evidence="2" type="ORF">S58_54600</name>
</gene>
<dbReference type="AlphaFoldDB" id="M4ZC49"/>
<protein>
    <submittedName>
        <fullName evidence="2">Dual specificity protein phosphatase CDC-14 alpha, putative</fullName>
    </submittedName>
</protein>
<sequence>MPQAAMAVCIIRVEEAPIILVIVHLRVGSLIVATARAADRDCSYARDAKHLGPQDGRMVPARLAVAVSEDDAKGGSRRAHPGQEATDLLLQARSIR</sequence>
<feature type="region of interest" description="Disordered" evidence="1">
    <location>
        <begin position="71"/>
        <end position="96"/>
    </location>
</feature>
<organism evidence="2 3">
    <name type="scientific">Bradyrhizobium oligotrophicum S58</name>
    <dbReference type="NCBI Taxonomy" id="1245469"/>
    <lineage>
        <taxon>Bacteria</taxon>
        <taxon>Pseudomonadati</taxon>
        <taxon>Pseudomonadota</taxon>
        <taxon>Alphaproteobacteria</taxon>
        <taxon>Hyphomicrobiales</taxon>
        <taxon>Nitrobacteraceae</taxon>
        <taxon>Bradyrhizobium</taxon>
    </lineage>
</organism>
<dbReference type="Proteomes" id="UP000011841">
    <property type="component" value="Chromosome"/>
</dbReference>
<name>M4ZC49_9BRAD</name>